<dbReference type="GO" id="GO:0016787">
    <property type="term" value="F:hydrolase activity"/>
    <property type="evidence" value="ECO:0007669"/>
    <property type="project" value="UniProtKB-KW"/>
</dbReference>
<dbReference type="EMBL" id="SIXI01000001">
    <property type="protein sequence ID" value="TBO34482.1"/>
    <property type="molecule type" value="Genomic_DNA"/>
</dbReference>
<comment type="caution">
    <text evidence="3">The sequence shown here is derived from an EMBL/GenBank/DDBJ whole genome shotgun (WGS) entry which is preliminary data.</text>
</comment>
<evidence type="ECO:0000313" key="4">
    <source>
        <dbReference type="Proteomes" id="UP000292120"/>
    </source>
</evidence>
<dbReference type="Proteomes" id="UP000292120">
    <property type="component" value="Unassembled WGS sequence"/>
</dbReference>
<dbReference type="OrthoDB" id="1273797at2"/>
<organism evidence="3 4">
    <name type="scientific">Aquabacterium lacunae</name>
    <dbReference type="NCBI Taxonomy" id="2528630"/>
    <lineage>
        <taxon>Bacteria</taxon>
        <taxon>Pseudomonadati</taxon>
        <taxon>Pseudomonadota</taxon>
        <taxon>Betaproteobacteria</taxon>
        <taxon>Burkholderiales</taxon>
        <taxon>Aquabacterium</taxon>
    </lineage>
</organism>
<dbReference type="Pfam" id="PF00753">
    <property type="entry name" value="Lactamase_B"/>
    <property type="match status" value="1"/>
</dbReference>
<reference evidence="3 4" key="1">
    <citation type="submission" date="2019-02" db="EMBL/GenBank/DDBJ databases">
        <title>Aquabacterium sp. strain KMB7.</title>
        <authorList>
            <person name="Chen W.-M."/>
        </authorList>
    </citation>
    <scope>NUCLEOTIDE SEQUENCE [LARGE SCALE GENOMIC DNA]</scope>
    <source>
        <strain evidence="3 4">KMB7</strain>
    </source>
</reference>
<dbReference type="AlphaFoldDB" id="A0A4Q9H2Y9"/>
<proteinExistence type="predicted"/>
<dbReference type="RefSeq" id="WP_130966425.1">
    <property type="nucleotide sequence ID" value="NZ_SIXI01000001.1"/>
</dbReference>
<protein>
    <submittedName>
        <fullName evidence="3">MBL fold metallo-hydrolase</fullName>
    </submittedName>
</protein>
<dbReference type="InterPro" id="IPR001279">
    <property type="entry name" value="Metallo-B-lactamas"/>
</dbReference>
<dbReference type="Gene3D" id="3.60.15.10">
    <property type="entry name" value="Ribonuclease Z/Hydroxyacylglutathione hydrolase-like"/>
    <property type="match status" value="1"/>
</dbReference>
<feature type="domain" description="Metallo-beta-lactamase" evidence="2">
    <location>
        <begin position="62"/>
        <end position="244"/>
    </location>
</feature>
<keyword evidence="3" id="KW-0378">Hydrolase</keyword>
<evidence type="ECO:0000313" key="3">
    <source>
        <dbReference type="EMBL" id="TBO34482.1"/>
    </source>
</evidence>
<feature type="chain" id="PRO_5020873610" evidence="1">
    <location>
        <begin position="23"/>
        <end position="328"/>
    </location>
</feature>
<dbReference type="SUPFAM" id="SSF56281">
    <property type="entry name" value="Metallo-hydrolase/oxidoreductase"/>
    <property type="match status" value="1"/>
</dbReference>
<feature type="signal peptide" evidence="1">
    <location>
        <begin position="1"/>
        <end position="22"/>
    </location>
</feature>
<name>A0A4Q9H2Y9_9BURK</name>
<accession>A0A4Q9H2Y9</accession>
<keyword evidence="1" id="KW-0732">Signal</keyword>
<gene>
    <name evidence="3" type="ORF">EYS42_03470</name>
</gene>
<dbReference type="SMART" id="SM00849">
    <property type="entry name" value="Lactamase_B"/>
    <property type="match status" value="1"/>
</dbReference>
<evidence type="ECO:0000259" key="2">
    <source>
        <dbReference type="SMART" id="SM00849"/>
    </source>
</evidence>
<evidence type="ECO:0000256" key="1">
    <source>
        <dbReference type="SAM" id="SignalP"/>
    </source>
</evidence>
<sequence>MHTTHTKGRMARTWAWTFWALAACVQAHEDATAPGCPPVPWQPITAAVWAWLPDERDPQAPPQPVVAVVDDGQAMLIDPGPSAAHGAQAQRTLACRFQASLRWVVLTHGDPESVRGLQGLQLADAGQVRAPAAIVKRLADGCTVCGVEPGRVKPGQSELQTGQVLPVGRLSVQVLAVHKAHSPGDALLWLAPQGVLWAGGLVDRQPLPEASRAEPDAWLQALQRVDEQARHPTQPVQHLLAHGHWASAAEVQAAVQRTRQALLGLQAQVQQGLQGGRLPEEIGAEIDRAHWPAGVPRTPALQARQRANLQRMVQVLEAAGSMPQGVGR</sequence>
<dbReference type="InterPro" id="IPR036866">
    <property type="entry name" value="RibonucZ/Hydroxyglut_hydro"/>
</dbReference>
<keyword evidence="4" id="KW-1185">Reference proteome</keyword>
<dbReference type="PROSITE" id="PS51257">
    <property type="entry name" value="PROKAR_LIPOPROTEIN"/>
    <property type="match status" value="1"/>
</dbReference>